<dbReference type="PANTHER" id="PTHR43027">
    <property type="entry name" value="DOXORUBICIN RESISTANCE ABC TRANSPORTER PERMEASE PROTEIN DRRC-RELATED"/>
    <property type="match status" value="1"/>
</dbReference>
<keyword evidence="2 5" id="KW-0812">Transmembrane</keyword>
<feature type="domain" description="ABC-2 type transporter transmembrane" evidence="6">
    <location>
        <begin position="12"/>
        <end position="222"/>
    </location>
</feature>
<dbReference type="RefSeq" id="WP_235703139.1">
    <property type="nucleotide sequence ID" value="NZ_JAKGBZ010000005.1"/>
</dbReference>
<evidence type="ECO:0000256" key="4">
    <source>
        <dbReference type="ARBA" id="ARBA00023136"/>
    </source>
</evidence>
<dbReference type="PIRSF" id="PIRSF006648">
    <property type="entry name" value="DrrB"/>
    <property type="match status" value="1"/>
</dbReference>
<dbReference type="PANTHER" id="PTHR43027:SF1">
    <property type="entry name" value="DOXORUBICIN RESISTANCE ABC TRANSPORTER PERMEASE PROTEIN DRRC-RELATED"/>
    <property type="match status" value="1"/>
</dbReference>
<sequence>MSAPGLRRVWGLIYRHLCLYRRSWPRLLELAYWPTLELLIWGFTAQFVIHGQTSMPVKAGGALIGGVLLWEVALRAQMGVTISFLEEIWSRNLGHVFVSPLRPRELIFALLGVSVMRTVIGLAPATAIAFLLYAFNLFALGPALLLFFLNLLLMGWWMSLGVIALLFRYGASAEALAWTLAFGVTPIACVFYPVSVLPVWLRPVAQILPASHIFGGMRSVLYHNAMNWPQLAAAFCLNLIWMVGATLVFAAQFRAARVNGALISIGE</sequence>
<evidence type="ECO:0000256" key="1">
    <source>
        <dbReference type="ARBA" id="ARBA00004141"/>
    </source>
</evidence>
<feature type="transmembrane region" description="Helical" evidence="5">
    <location>
        <begin position="179"/>
        <end position="201"/>
    </location>
</feature>
<organism evidence="7 8">
    <name type="scientific">Acidiphilium iwatense</name>
    <dbReference type="NCBI Taxonomy" id="768198"/>
    <lineage>
        <taxon>Bacteria</taxon>
        <taxon>Pseudomonadati</taxon>
        <taxon>Pseudomonadota</taxon>
        <taxon>Alphaproteobacteria</taxon>
        <taxon>Acetobacterales</taxon>
        <taxon>Acidocellaceae</taxon>
        <taxon>Acidiphilium</taxon>
    </lineage>
</organism>
<evidence type="ECO:0000259" key="6">
    <source>
        <dbReference type="Pfam" id="PF01061"/>
    </source>
</evidence>
<evidence type="ECO:0000313" key="7">
    <source>
        <dbReference type="EMBL" id="MCF3945908.1"/>
    </source>
</evidence>
<feature type="transmembrane region" description="Helical" evidence="5">
    <location>
        <begin position="145"/>
        <end position="167"/>
    </location>
</feature>
<dbReference type="EMBL" id="JAKGBZ010000005">
    <property type="protein sequence ID" value="MCF3945908.1"/>
    <property type="molecule type" value="Genomic_DNA"/>
</dbReference>
<accession>A0ABS9DT44</accession>
<evidence type="ECO:0000256" key="3">
    <source>
        <dbReference type="ARBA" id="ARBA00022989"/>
    </source>
</evidence>
<reference evidence="7 8" key="1">
    <citation type="submission" date="2022-01" db="EMBL/GenBank/DDBJ databases">
        <authorList>
            <person name="Won M."/>
            <person name="Kim S.-J."/>
            <person name="Kwon S.-W."/>
        </authorList>
    </citation>
    <scope>NUCLEOTIDE SEQUENCE [LARGE SCALE GENOMIC DNA]</scope>
    <source>
        <strain evidence="7 8">KCTC 23505</strain>
    </source>
</reference>
<evidence type="ECO:0000313" key="8">
    <source>
        <dbReference type="Proteomes" id="UP001521209"/>
    </source>
</evidence>
<dbReference type="Proteomes" id="UP001521209">
    <property type="component" value="Unassembled WGS sequence"/>
</dbReference>
<comment type="subcellular location">
    <subcellularLocation>
        <location evidence="1">Membrane</location>
        <topology evidence="1">Multi-pass membrane protein</topology>
    </subcellularLocation>
</comment>
<evidence type="ECO:0000256" key="2">
    <source>
        <dbReference type="ARBA" id="ARBA00022692"/>
    </source>
</evidence>
<gene>
    <name evidence="7" type="ORF">L2A60_04310</name>
</gene>
<feature type="transmembrane region" description="Helical" evidence="5">
    <location>
        <begin position="231"/>
        <end position="251"/>
    </location>
</feature>
<name>A0ABS9DT44_9PROT</name>
<keyword evidence="8" id="KW-1185">Reference proteome</keyword>
<protein>
    <submittedName>
        <fullName evidence="7">ABC transporter permease</fullName>
    </submittedName>
</protein>
<feature type="transmembrane region" description="Helical" evidence="5">
    <location>
        <begin position="106"/>
        <end position="133"/>
    </location>
</feature>
<dbReference type="Pfam" id="PF01061">
    <property type="entry name" value="ABC2_membrane"/>
    <property type="match status" value="1"/>
</dbReference>
<proteinExistence type="predicted"/>
<dbReference type="InterPro" id="IPR013525">
    <property type="entry name" value="ABC2_TM"/>
</dbReference>
<comment type="caution">
    <text evidence="7">The sequence shown here is derived from an EMBL/GenBank/DDBJ whole genome shotgun (WGS) entry which is preliminary data.</text>
</comment>
<evidence type="ECO:0000256" key="5">
    <source>
        <dbReference type="SAM" id="Phobius"/>
    </source>
</evidence>
<dbReference type="InterPro" id="IPR052902">
    <property type="entry name" value="ABC-2_transporter"/>
</dbReference>
<keyword evidence="3 5" id="KW-1133">Transmembrane helix</keyword>
<keyword evidence="4 5" id="KW-0472">Membrane</keyword>
<dbReference type="InterPro" id="IPR000412">
    <property type="entry name" value="ABC_2_transport"/>
</dbReference>